<sequence>MADQGTNTTTLIRDYRKGNWTVSETMILIEAKKMDDERRMKRISGNDNEQARSSGSTTPTSNKPAELRWKWVEDYCWRKGCCRSQNQCNDKWDNLMRDYKKVRDYERKIAGKSAASTVAGGSGDQSYWKIEKNERKERNLPTNMLPQIYEALVDVVEKKGQRVSGGISSTGVPSISIPSSSPSIGYQMVERTMSSGVHHQHHHHLQQTPLISTSQAILMQPHHISAAPLTALPLPPPSVTVNVAEVAVAPPPPVQVQQPPLALPYAQPLLPTMCDSSDTDTSEHPHSPAKRRRKGPEQQQQQQQHHPHLLHRQPHQAQPQTQTQTQPHQGPVVPPPTTSGSSGRLISSSTSSDNHQQQVVVATAISKSASIIAEALQACEEGEQKRHEDLVSLHERRLEIEKSKNEVNRQGINGLVEAINNLANSIQALASDRNQSTS</sequence>
<dbReference type="AlphaFoldDB" id="A0A7J6EVL8"/>
<proteinExistence type="predicted"/>
<dbReference type="EMBL" id="JAATIP010000183">
    <property type="protein sequence ID" value="KAF4362482.1"/>
    <property type="molecule type" value="Genomic_DNA"/>
</dbReference>
<evidence type="ECO:0000256" key="1">
    <source>
        <dbReference type="SAM" id="MobiDB-lite"/>
    </source>
</evidence>
<accession>A0A7J6EVL8</accession>
<dbReference type="PANTHER" id="PTHR33492">
    <property type="entry name" value="OSJNBA0043A12.37 PROTEIN-RELATED"/>
    <property type="match status" value="1"/>
</dbReference>
<dbReference type="InterPro" id="IPR044822">
    <property type="entry name" value="Myb_DNA-bind_4"/>
</dbReference>
<name>A0A7J6EVL8_CANSA</name>
<feature type="compositionally biased region" description="Polar residues" evidence="1">
    <location>
        <begin position="45"/>
        <end position="63"/>
    </location>
</feature>
<feature type="region of interest" description="Disordered" evidence="1">
    <location>
        <begin position="267"/>
        <end position="357"/>
    </location>
</feature>
<feature type="region of interest" description="Disordered" evidence="1">
    <location>
        <begin position="43"/>
        <end position="64"/>
    </location>
</feature>
<protein>
    <recommendedName>
        <fullName evidence="2">Myb-like domain-containing protein</fullName>
    </recommendedName>
</protein>
<feature type="compositionally biased region" description="Low complexity" evidence="1">
    <location>
        <begin position="338"/>
        <end position="352"/>
    </location>
</feature>
<dbReference type="Pfam" id="PF13837">
    <property type="entry name" value="Myb_DNA-bind_4"/>
    <property type="match status" value="1"/>
</dbReference>
<gene>
    <name evidence="3" type="ORF">F8388_019765</name>
</gene>
<reference evidence="3 4" key="1">
    <citation type="journal article" date="2020" name="bioRxiv">
        <title>Sequence and annotation of 42 cannabis genomes reveals extensive copy number variation in cannabinoid synthesis and pathogen resistance genes.</title>
        <authorList>
            <person name="Mckernan K.J."/>
            <person name="Helbert Y."/>
            <person name="Kane L.T."/>
            <person name="Ebling H."/>
            <person name="Zhang L."/>
            <person name="Liu B."/>
            <person name="Eaton Z."/>
            <person name="Mclaughlin S."/>
            <person name="Kingan S."/>
            <person name="Baybayan P."/>
            <person name="Concepcion G."/>
            <person name="Jordan M."/>
            <person name="Riva A."/>
            <person name="Barbazuk W."/>
            <person name="Harkins T."/>
        </authorList>
    </citation>
    <scope>NUCLEOTIDE SEQUENCE [LARGE SCALE GENOMIC DNA]</scope>
    <source>
        <strain evidence="4">cv. Jamaican Lion 4</strain>
        <tissue evidence="3">Leaf</tissue>
    </source>
</reference>
<evidence type="ECO:0000259" key="2">
    <source>
        <dbReference type="PROSITE" id="PS50090"/>
    </source>
</evidence>
<evidence type="ECO:0000313" key="4">
    <source>
        <dbReference type="Proteomes" id="UP000525078"/>
    </source>
</evidence>
<organism evidence="3 4">
    <name type="scientific">Cannabis sativa</name>
    <name type="common">Hemp</name>
    <name type="synonym">Marijuana</name>
    <dbReference type="NCBI Taxonomy" id="3483"/>
    <lineage>
        <taxon>Eukaryota</taxon>
        <taxon>Viridiplantae</taxon>
        <taxon>Streptophyta</taxon>
        <taxon>Embryophyta</taxon>
        <taxon>Tracheophyta</taxon>
        <taxon>Spermatophyta</taxon>
        <taxon>Magnoliopsida</taxon>
        <taxon>eudicotyledons</taxon>
        <taxon>Gunneridae</taxon>
        <taxon>Pentapetalae</taxon>
        <taxon>rosids</taxon>
        <taxon>fabids</taxon>
        <taxon>Rosales</taxon>
        <taxon>Cannabaceae</taxon>
        <taxon>Cannabis</taxon>
    </lineage>
</organism>
<dbReference type="PROSITE" id="PS50090">
    <property type="entry name" value="MYB_LIKE"/>
    <property type="match status" value="1"/>
</dbReference>
<dbReference type="Proteomes" id="UP000525078">
    <property type="component" value="Unassembled WGS sequence"/>
</dbReference>
<feature type="compositionally biased region" description="Low complexity" evidence="1">
    <location>
        <begin position="315"/>
        <end position="331"/>
    </location>
</feature>
<feature type="compositionally biased region" description="Basic residues" evidence="1">
    <location>
        <begin position="305"/>
        <end position="314"/>
    </location>
</feature>
<dbReference type="PANTHER" id="PTHR33492:SF12">
    <property type="entry name" value="HOMEODOMAIN-LIKE SUPERFAMILY PROTEIN-RELATED"/>
    <property type="match status" value="1"/>
</dbReference>
<comment type="caution">
    <text evidence="3">The sequence shown here is derived from an EMBL/GenBank/DDBJ whole genome shotgun (WGS) entry which is preliminary data.</text>
</comment>
<dbReference type="Gene3D" id="1.10.10.60">
    <property type="entry name" value="Homeodomain-like"/>
    <property type="match status" value="1"/>
</dbReference>
<dbReference type="InterPro" id="IPR001005">
    <property type="entry name" value="SANT/Myb"/>
</dbReference>
<evidence type="ECO:0000313" key="3">
    <source>
        <dbReference type="EMBL" id="KAF4362482.1"/>
    </source>
</evidence>
<feature type="domain" description="Myb-like" evidence="2">
    <location>
        <begin position="12"/>
        <end position="96"/>
    </location>
</feature>